<proteinExistence type="predicted"/>
<organism evidence="2 3">
    <name type="scientific">Paenibacillus solani</name>
    <dbReference type="NCBI Taxonomy" id="1705565"/>
    <lineage>
        <taxon>Bacteria</taxon>
        <taxon>Bacillati</taxon>
        <taxon>Bacillota</taxon>
        <taxon>Bacilli</taxon>
        <taxon>Bacillales</taxon>
        <taxon>Paenibacillaceae</taxon>
        <taxon>Paenibacillus</taxon>
    </lineage>
</organism>
<evidence type="ECO:0000313" key="2">
    <source>
        <dbReference type="EMBL" id="KOR90099.1"/>
    </source>
</evidence>
<comment type="caution">
    <text evidence="2">The sequence shown here is derived from an EMBL/GenBank/DDBJ whole genome shotgun (WGS) entry which is preliminary data.</text>
</comment>
<keyword evidence="1" id="KW-1133">Transmembrane helix</keyword>
<dbReference type="AlphaFoldDB" id="A0A0M1P7T3"/>
<evidence type="ECO:0000256" key="1">
    <source>
        <dbReference type="SAM" id="Phobius"/>
    </source>
</evidence>
<keyword evidence="1" id="KW-0812">Transmembrane</keyword>
<keyword evidence="1" id="KW-0472">Membrane</keyword>
<protein>
    <submittedName>
        <fullName evidence="2">Uncharacterized protein</fullName>
    </submittedName>
</protein>
<sequence length="117" mass="13214">MGNGKQDIAEKINQELEDIRFHGADKVISRTFPKSGRERLASLWNKEIEIRATVIGYVSASVFVLVIGIYLWKDPVMKPAPSVSLQAGTELLEVGGSIYWKDQYERMVARLEDSDQD</sequence>
<gene>
    <name evidence="2" type="ORF">AM231_13770</name>
</gene>
<dbReference type="OrthoDB" id="2665022at2"/>
<dbReference type="PATRIC" id="fig|1705565.3.peg.4789"/>
<dbReference type="RefSeq" id="WP_054403029.1">
    <property type="nucleotide sequence ID" value="NZ_LIUT01000001.1"/>
</dbReference>
<dbReference type="EMBL" id="LIUT01000001">
    <property type="protein sequence ID" value="KOR90099.1"/>
    <property type="molecule type" value="Genomic_DNA"/>
</dbReference>
<feature type="transmembrane region" description="Helical" evidence="1">
    <location>
        <begin position="54"/>
        <end position="72"/>
    </location>
</feature>
<name>A0A0M1P7T3_9BACL</name>
<dbReference type="Proteomes" id="UP000036932">
    <property type="component" value="Unassembled WGS sequence"/>
</dbReference>
<reference evidence="3" key="1">
    <citation type="submission" date="2015-08" db="EMBL/GenBank/DDBJ databases">
        <title>Genome sequencing project for genomic taxonomy and phylogenomics of Bacillus-like bacteria.</title>
        <authorList>
            <person name="Liu B."/>
            <person name="Wang J."/>
            <person name="Zhu Y."/>
            <person name="Liu G."/>
            <person name="Chen Q."/>
            <person name="Chen Z."/>
            <person name="Lan J."/>
            <person name="Che J."/>
            <person name="Ge C."/>
            <person name="Shi H."/>
            <person name="Pan Z."/>
            <person name="Liu X."/>
        </authorList>
    </citation>
    <scope>NUCLEOTIDE SEQUENCE [LARGE SCALE GENOMIC DNA]</scope>
    <source>
        <strain evidence="3">FJAT-22460</strain>
    </source>
</reference>
<evidence type="ECO:0000313" key="3">
    <source>
        <dbReference type="Proteomes" id="UP000036932"/>
    </source>
</evidence>
<keyword evidence="3" id="KW-1185">Reference proteome</keyword>
<accession>A0A0M1P7T3</accession>